<dbReference type="Gene3D" id="3.40.462.20">
    <property type="match status" value="1"/>
</dbReference>
<dbReference type="InterPro" id="IPR016169">
    <property type="entry name" value="FAD-bd_PCMH_sub2"/>
</dbReference>
<name>A0ABV8M0W2_9ACTN</name>
<dbReference type="Gene3D" id="3.30.465.10">
    <property type="match status" value="1"/>
</dbReference>
<dbReference type="InterPro" id="IPR006094">
    <property type="entry name" value="Oxid_FAD_bind_N"/>
</dbReference>
<dbReference type="RefSeq" id="WP_253750897.1">
    <property type="nucleotide sequence ID" value="NZ_JAMZDZ010000001.1"/>
</dbReference>
<keyword evidence="5" id="KW-0560">Oxidoreductase</keyword>
<proteinExistence type="inferred from homology"/>
<protein>
    <submittedName>
        <fullName evidence="7">LLM class flavin-dependent oxidoreductase</fullName>
    </submittedName>
</protein>
<evidence type="ECO:0000256" key="4">
    <source>
        <dbReference type="ARBA" id="ARBA00022827"/>
    </source>
</evidence>
<comment type="similarity">
    <text evidence="2">Belongs to the oxygen-dependent FAD-linked oxidoreductase family.</text>
</comment>
<dbReference type="EMBL" id="JBHSAY010000029">
    <property type="protein sequence ID" value="MFC4136378.1"/>
    <property type="molecule type" value="Genomic_DNA"/>
</dbReference>
<evidence type="ECO:0000256" key="5">
    <source>
        <dbReference type="ARBA" id="ARBA00023002"/>
    </source>
</evidence>
<dbReference type="InterPro" id="IPR016167">
    <property type="entry name" value="FAD-bd_PCMH_sub1"/>
</dbReference>
<evidence type="ECO:0000259" key="6">
    <source>
        <dbReference type="PROSITE" id="PS51387"/>
    </source>
</evidence>
<reference evidence="8" key="1">
    <citation type="journal article" date="2019" name="Int. J. Syst. Evol. Microbiol.">
        <title>The Global Catalogue of Microorganisms (GCM) 10K type strain sequencing project: providing services to taxonomists for standard genome sequencing and annotation.</title>
        <authorList>
            <consortium name="The Broad Institute Genomics Platform"/>
            <consortium name="The Broad Institute Genome Sequencing Center for Infectious Disease"/>
            <person name="Wu L."/>
            <person name="Ma J."/>
        </authorList>
    </citation>
    <scope>NUCLEOTIDE SEQUENCE [LARGE SCALE GENOMIC DNA]</scope>
    <source>
        <strain evidence="8">CGMCC 4.7289</strain>
    </source>
</reference>
<comment type="cofactor">
    <cofactor evidence="1">
        <name>FAD</name>
        <dbReference type="ChEBI" id="CHEBI:57692"/>
    </cofactor>
</comment>
<evidence type="ECO:0000256" key="1">
    <source>
        <dbReference type="ARBA" id="ARBA00001974"/>
    </source>
</evidence>
<dbReference type="CDD" id="cd01097">
    <property type="entry name" value="Tetrahydromethanopterin_reductase"/>
    <property type="match status" value="1"/>
</dbReference>
<dbReference type="Pfam" id="PF00296">
    <property type="entry name" value="Bac_luciferase"/>
    <property type="match status" value="1"/>
</dbReference>
<organism evidence="7 8">
    <name type="scientific">Hamadaea flava</name>
    <dbReference type="NCBI Taxonomy" id="1742688"/>
    <lineage>
        <taxon>Bacteria</taxon>
        <taxon>Bacillati</taxon>
        <taxon>Actinomycetota</taxon>
        <taxon>Actinomycetes</taxon>
        <taxon>Micromonosporales</taxon>
        <taxon>Micromonosporaceae</taxon>
        <taxon>Hamadaea</taxon>
    </lineage>
</organism>
<dbReference type="Proteomes" id="UP001595816">
    <property type="component" value="Unassembled WGS sequence"/>
</dbReference>
<dbReference type="PROSITE" id="PS51387">
    <property type="entry name" value="FAD_PCMH"/>
    <property type="match status" value="1"/>
</dbReference>
<feature type="domain" description="FAD-binding PCMH-type" evidence="6">
    <location>
        <begin position="309"/>
        <end position="479"/>
    </location>
</feature>
<keyword evidence="3" id="KW-0285">Flavoprotein</keyword>
<gene>
    <name evidence="7" type="ORF">ACFOZ4_37715</name>
</gene>
<dbReference type="SUPFAM" id="SSF56176">
    <property type="entry name" value="FAD-binding/transporter-associated domain-like"/>
    <property type="match status" value="1"/>
</dbReference>
<keyword evidence="8" id="KW-1185">Reference proteome</keyword>
<keyword evidence="4" id="KW-0274">FAD</keyword>
<dbReference type="InterPro" id="IPR036318">
    <property type="entry name" value="FAD-bd_PCMH-like_sf"/>
</dbReference>
<dbReference type="Gene3D" id="3.20.20.30">
    <property type="entry name" value="Luciferase-like domain"/>
    <property type="match status" value="1"/>
</dbReference>
<evidence type="ECO:0000313" key="7">
    <source>
        <dbReference type="EMBL" id="MFC4136378.1"/>
    </source>
</evidence>
<dbReference type="Pfam" id="PF01565">
    <property type="entry name" value="FAD_binding_4"/>
    <property type="match status" value="1"/>
</dbReference>
<dbReference type="InterPro" id="IPR011251">
    <property type="entry name" value="Luciferase-like_dom"/>
</dbReference>
<evidence type="ECO:0000256" key="2">
    <source>
        <dbReference type="ARBA" id="ARBA00005466"/>
    </source>
</evidence>
<dbReference type="InterPro" id="IPR016166">
    <property type="entry name" value="FAD-bd_PCMH"/>
</dbReference>
<dbReference type="InterPro" id="IPR050416">
    <property type="entry name" value="FAD-linked_Oxidoreductase"/>
</dbReference>
<evidence type="ECO:0000313" key="8">
    <source>
        <dbReference type="Proteomes" id="UP001595816"/>
    </source>
</evidence>
<evidence type="ECO:0000256" key="3">
    <source>
        <dbReference type="ARBA" id="ARBA00022630"/>
    </source>
</evidence>
<dbReference type="InterPro" id="IPR036661">
    <property type="entry name" value="Luciferase-like_sf"/>
</dbReference>
<dbReference type="Gene3D" id="3.30.43.10">
    <property type="entry name" value="Uridine Diphospho-n-acetylenolpyruvylglucosamine Reductase, domain 2"/>
    <property type="match status" value="1"/>
</dbReference>
<dbReference type="PANTHER" id="PTHR42973">
    <property type="entry name" value="BINDING OXIDOREDUCTASE, PUTATIVE (AFU_ORTHOLOGUE AFUA_1G17690)-RELATED"/>
    <property type="match status" value="1"/>
</dbReference>
<comment type="caution">
    <text evidence="7">The sequence shown here is derived from an EMBL/GenBank/DDBJ whole genome shotgun (WGS) entry which is preliminary data.</text>
</comment>
<sequence length="712" mass="76901">MEFGTSITPANGGDPVALARRSEELGFDLVTFQDHPYQPRFHDTWTLLAWVAGRTERIRLAGNVLNLPLREPAVLARSAASLDLLSGGRLELALGAGGFWDAIEAMGGPRREPREAVEATEEAIEIIRGMLDAGNQTPFRYRGRHYQVPNAQRGPLPAHNIPLWLGALGPRMLRLIGRKADGWLPSLGRVGVDGLRAGNKLIDEAAEAAGRDPSDIRRLVNVTPDVPLEILQTLEADTLILYTDDVSEMERFAAEVMPVLRATNRRPTRPSWVRAKRRDGIDYDGVPASADAVEPGDIDFPRLRSTYLRGGNPGIVLRPRTTGDVVEALAFARRHRNVPLGIRSAGHGVSGRSTNDGGIVLSVARLDHVEIVGDRRIRVGPGARWADIARALAPHGWALTSGDYGGVGVGGLTTAGGIGWLARKHGLTLDHLRSAEVVLASGQVVRVDAAHSPELFWAIRGAGANFGVVTDFEFDVDEVGDVGFAQLAVDGSDPAGVLERFGAAVEAAPRDLTAELIMSRPRPGAYATILAVVDSDDPETIVSQLEPVASIAPLLDQRVVITPYAGVMANAGDADHDGQGEPAARSGLIEHLTPEFSAAAEELLRSGAVHFFQLRSVGGAVADVDPMATAYANRAANFSVTALGGSQHRLDALWDRLLQPHFTGSYLNFDTDRRPERLRDAWPPEHLARLRDLKRRYDPDGLFRDNFYLGDS</sequence>
<dbReference type="PANTHER" id="PTHR42973:SF39">
    <property type="entry name" value="FAD-BINDING PCMH-TYPE DOMAIN-CONTAINING PROTEIN"/>
    <property type="match status" value="1"/>
</dbReference>
<accession>A0ABV8M0W2</accession>
<dbReference type="SUPFAM" id="SSF51679">
    <property type="entry name" value="Bacterial luciferase-like"/>
    <property type="match status" value="1"/>
</dbReference>